<reference evidence="14" key="1">
    <citation type="submission" date="2016-05" db="EMBL/GenBank/DDBJ databases">
        <authorList>
            <person name="Naeem Raeece"/>
        </authorList>
    </citation>
    <scope>NUCLEOTIDE SEQUENCE [LARGE SCALE GENOMIC DNA]</scope>
</reference>
<proteinExistence type="inferred from homology"/>
<dbReference type="AlphaFoldDB" id="A0A1A8W696"/>
<evidence type="ECO:0000313" key="13">
    <source>
        <dbReference type="EMBL" id="SBS88313.1"/>
    </source>
</evidence>
<dbReference type="PANTHER" id="PTHR21573">
    <property type="entry name" value="ER MEMBRANE PROTEIN COMPLEX SUBUNIT 1"/>
    <property type="match status" value="1"/>
</dbReference>
<feature type="domain" description="ER membrane protein complex subunit 1 C-terminal" evidence="12">
    <location>
        <begin position="950"/>
        <end position="1044"/>
    </location>
</feature>
<keyword evidence="8 11" id="KW-0472">Membrane</keyword>
<organism evidence="13 14">
    <name type="scientific">Plasmodium ovale curtisi</name>
    <dbReference type="NCBI Taxonomy" id="864141"/>
    <lineage>
        <taxon>Eukaryota</taxon>
        <taxon>Sar</taxon>
        <taxon>Alveolata</taxon>
        <taxon>Apicomplexa</taxon>
        <taxon>Aconoidasida</taxon>
        <taxon>Haemosporida</taxon>
        <taxon>Plasmodiidae</taxon>
        <taxon>Plasmodium</taxon>
        <taxon>Plasmodium (Plasmodium)</taxon>
    </lineage>
</organism>
<keyword evidence="6" id="KW-0256">Endoplasmic reticulum</keyword>
<feature type="domain" description="ER membrane protein complex subunit 1 C-terminal" evidence="12">
    <location>
        <begin position="1054"/>
        <end position="1143"/>
    </location>
</feature>
<feature type="transmembrane region" description="Helical" evidence="11">
    <location>
        <begin position="1111"/>
        <end position="1132"/>
    </location>
</feature>
<evidence type="ECO:0000256" key="1">
    <source>
        <dbReference type="ARBA" id="ARBA00004115"/>
    </source>
</evidence>
<comment type="subcellular location">
    <subcellularLocation>
        <location evidence="1">Endoplasmic reticulum membrane</location>
        <topology evidence="1">Single-pass type I membrane protein</topology>
    </subcellularLocation>
</comment>
<comment type="similarity">
    <text evidence="2">Belongs to the EMC1 family.</text>
</comment>
<evidence type="ECO:0000256" key="7">
    <source>
        <dbReference type="ARBA" id="ARBA00022989"/>
    </source>
</evidence>
<keyword evidence="5" id="KW-0732">Signal</keyword>
<sequence>MEHKVEMEKAGDKKANMKKGEMVNFKTSKGMSLWFESACIPFERIQRCIHNTSACSEIYDFESHINFIVPTQNLSNNFVLLSSVNGNVGLLNYKTGILNYVENHRENEKVKKLYGDDIFTAALIYKRGLEKDVRDGGGKAPYWENTYSYINVYNTLYAYLLNVFEYKNEIVQDFFIKNGKIFILLSDRIDVGNVNNNSRLSLHFKELNLNPIYSKIVQIQDTTLTLFFVDDQLSSHLVNIHFLIKTTSYLRKINELNLNQNVNNYVNIVNNKRVIIIYNKKYLHWVELLNSENAYYFNQAIINEEEEEELFKNDVVQYGEFIRDDGMDQWNAENFFVVKLGNDQFVYSYGNKTAKLVRKRKGIGKDSGWRSGDDSVEEQRKGAKNESQHGEEVVGYYINKHNKREMIFAEDKEDKIFLRKAMEDVDYDSADSCRDGCNDTIGILNKSSNLYYHGEIIIGVYNKEEKVNYFFSVYSDSSFTVYRNSEVYYTREESLAYIHQLYFYNFQHLKKKKKKNTSHGYSSEFNILKEIEKYIKEKISSFNKPYLEEVMNKKAEMSLLPFNFFYLSIEEKLDLLNVRKDKKMGIRSSIPSKKEVASSDMKSNYHKFGLMQYMLELSFKRYEDNQSGTYAGSAIVLVATCNNLIFAIHLYTGLILYKIDGNKFTGVKNISWLKNNFCYSSLGKYNWSEVDNGKKLIFLNQSNELVMEKNTTDVGSFAKEGENGDANNVKKIADEIHLFKSFSTDSVITIFRGDNFSHICIFDVITGDVIFEKRIDSFIIQNFFIYKKGSCVIAVDNLLNTKVIPIIGEEKSIQGINEEDLFFYTINQSRYYIEGYRLMDIPWGDRGKEEEGKNGIGLMRTYSISLNGEEIVVFAKSVTKKDIFYPIKINKDASICYKYINDNILSYITRSVFKESIIYTLYIIDGISGSLIYSRTLDKYTKPPFHMLISENILVLHFFNDSMNKYVIKIIELLLDKKDPGFISLITSKKDKVVDLFDVKKIVVKEKNYIIDHNIKSFHFTETKKGITNKHILILLDTNKIAPLHIGNEKENIVYKNMNTFITQTDILYKSKGFISNESSLESTTLVFSWGSYLYFTCYQPNGSFDTMQNINLLLLIFLIILVFIGTYISYIKRINKILYAKWA</sequence>
<evidence type="ECO:0000256" key="4">
    <source>
        <dbReference type="ARBA" id="ARBA00022692"/>
    </source>
</evidence>
<dbReference type="Pfam" id="PF07774">
    <property type="entry name" value="EMC1_C"/>
    <property type="match status" value="2"/>
</dbReference>
<dbReference type="InterPro" id="IPR026895">
    <property type="entry name" value="EMC1"/>
</dbReference>
<accession>A0A1A8W696</accession>
<dbReference type="InterPro" id="IPR011678">
    <property type="entry name" value="EMC1_C"/>
</dbReference>
<evidence type="ECO:0000259" key="12">
    <source>
        <dbReference type="Pfam" id="PF07774"/>
    </source>
</evidence>
<evidence type="ECO:0000256" key="5">
    <source>
        <dbReference type="ARBA" id="ARBA00022729"/>
    </source>
</evidence>
<evidence type="ECO:0000313" key="14">
    <source>
        <dbReference type="Proteomes" id="UP000078560"/>
    </source>
</evidence>
<evidence type="ECO:0000256" key="2">
    <source>
        <dbReference type="ARBA" id="ARBA00007904"/>
    </source>
</evidence>
<keyword evidence="7 11" id="KW-1133">Transmembrane helix</keyword>
<keyword evidence="4 11" id="KW-0812">Transmembrane</keyword>
<dbReference type="GO" id="GO:0034975">
    <property type="term" value="P:protein folding in endoplasmic reticulum"/>
    <property type="evidence" value="ECO:0007669"/>
    <property type="project" value="TreeGrafter"/>
</dbReference>
<evidence type="ECO:0000256" key="6">
    <source>
        <dbReference type="ARBA" id="ARBA00022824"/>
    </source>
</evidence>
<evidence type="ECO:0000256" key="11">
    <source>
        <dbReference type="SAM" id="Phobius"/>
    </source>
</evidence>
<dbReference type="Proteomes" id="UP000078560">
    <property type="component" value="Unassembled WGS sequence"/>
</dbReference>
<dbReference type="GO" id="GO:0072546">
    <property type="term" value="C:EMC complex"/>
    <property type="evidence" value="ECO:0007669"/>
    <property type="project" value="InterPro"/>
</dbReference>
<protein>
    <recommendedName>
        <fullName evidence="3">ER membrane protein complex subunit 1</fullName>
    </recommendedName>
</protein>
<gene>
    <name evidence="13" type="ORF">POVCU2_0047700</name>
</gene>
<evidence type="ECO:0000256" key="9">
    <source>
        <dbReference type="ARBA" id="ARBA00023180"/>
    </source>
</evidence>
<evidence type="ECO:0000256" key="10">
    <source>
        <dbReference type="SAM" id="MobiDB-lite"/>
    </source>
</evidence>
<evidence type="ECO:0000256" key="3">
    <source>
        <dbReference type="ARBA" id="ARBA00020824"/>
    </source>
</evidence>
<keyword evidence="9" id="KW-0325">Glycoprotein</keyword>
<evidence type="ECO:0000256" key="8">
    <source>
        <dbReference type="ARBA" id="ARBA00023136"/>
    </source>
</evidence>
<dbReference type="EMBL" id="FLQU01000625">
    <property type="protein sequence ID" value="SBS88313.1"/>
    <property type="molecule type" value="Genomic_DNA"/>
</dbReference>
<dbReference type="PANTHER" id="PTHR21573:SF0">
    <property type="entry name" value="ER MEMBRANE PROTEIN COMPLEX SUBUNIT 1"/>
    <property type="match status" value="1"/>
</dbReference>
<feature type="region of interest" description="Disordered" evidence="10">
    <location>
        <begin position="363"/>
        <end position="388"/>
    </location>
</feature>
<name>A0A1A8W696_PLAOA</name>